<reference evidence="2 3" key="1">
    <citation type="journal article" date="2015" name="Appl. Environ. Microbiol.">
        <title>The Enterobacterium Trabulsiella odontotermitis Presents Novel Adaptations Related to Its Association with Fungus-Growing Termites.</title>
        <authorList>
            <person name="Sapountzis P."/>
            <person name="Gruntjes T."/>
            <person name="Otani S."/>
            <person name="Estevez J."/>
            <person name="da Costa R.R."/>
            <person name="Plunkett G.3rd."/>
            <person name="Perna N.T."/>
            <person name="Poulsen M."/>
        </authorList>
    </citation>
    <scope>NUCLEOTIDE SEQUENCE [LARGE SCALE GENOMIC DNA]</scope>
    <source>
        <strain evidence="2 3">12</strain>
    </source>
</reference>
<name>A0A0L0GMT3_9ENTR</name>
<dbReference type="PATRIC" id="fig|379893.4.peg.935"/>
<gene>
    <name evidence="2" type="ORF">GM31_04585</name>
</gene>
<dbReference type="OrthoDB" id="6504753at2"/>
<dbReference type="EMBL" id="JNGI01000152">
    <property type="protein sequence ID" value="KNC90385.1"/>
    <property type="molecule type" value="Genomic_DNA"/>
</dbReference>
<feature type="transmembrane region" description="Helical" evidence="1">
    <location>
        <begin position="27"/>
        <end position="49"/>
    </location>
</feature>
<dbReference type="RefSeq" id="WP_049857734.1">
    <property type="nucleotide sequence ID" value="NZ_JNGI01000152.1"/>
</dbReference>
<comment type="caution">
    <text evidence="2">The sequence shown here is derived from an EMBL/GenBank/DDBJ whole genome shotgun (WGS) entry which is preliminary data.</text>
</comment>
<keyword evidence="1" id="KW-0472">Membrane</keyword>
<evidence type="ECO:0000313" key="3">
    <source>
        <dbReference type="Proteomes" id="UP000037393"/>
    </source>
</evidence>
<evidence type="ECO:0000313" key="2">
    <source>
        <dbReference type="EMBL" id="KNC90385.1"/>
    </source>
</evidence>
<keyword evidence="1" id="KW-0812">Transmembrane</keyword>
<organism evidence="2 3">
    <name type="scientific">Trabulsiella odontotermitis</name>
    <dbReference type="NCBI Taxonomy" id="379893"/>
    <lineage>
        <taxon>Bacteria</taxon>
        <taxon>Pseudomonadati</taxon>
        <taxon>Pseudomonadota</taxon>
        <taxon>Gammaproteobacteria</taxon>
        <taxon>Enterobacterales</taxon>
        <taxon>Enterobacteriaceae</taxon>
        <taxon>Trabulsiella</taxon>
    </lineage>
</organism>
<dbReference type="AlphaFoldDB" id="A0A0L0GMT3"/>
<accession>A0A0L0GMT3</accession>
<dbReference type="Proteomes" id="UP000037393">
    <property type="component" value="Unassembled WGS sequence"/>
</dbReference>
<evidence type="ECO:0000256" key="1">
    <source>
        <dbReference type="SAM" id="Phobius"/>
    </source>
</evidence>
<keyword evidence="3" id="KW-1185">Reference proteome</keyword>
<keyword evidence="1" id="KW-1133">Transmembrane helix</keyword>
<proteinExistence type="predicted"/>
<sequence>MKQEDKDDPRVEESPSALNFEYNINRYGVLFLLAIIFAALAGVFSSGLFSSVSEQNSTTTINVNYDRFERLMSESEINIAIQNVRAERYIVSIGDSLLENYQMGDIRPEPDSMYSKSGTLYLIYNAADIKPPLSLWVSVTPKKPGKFTNTIKVNSEPEITFSQFVWP</sequence>
<protein>
    <submittedName>
        <fullName evidence="2">Uncharacterized protein</fullName>
    </submittedName>
</protein>